<dbReference type="RefSeq" id="WP_062252295.1">
    <property type="nucleotide sequence ID" value="NZ_CP014229.1"/>
</dbReference>
<dbReference type="Proteomes" id="UP000069241">
    <property type="component" value="Chromosome"/>
</dbReference>
<reference evidence="2" key="1">
    <citation type="submission" date="2016-02" db="EMBL/GenBank/DDBJ databases">
        <authorList>
            <person name="Holder M.E."/>
            <person name="Ajami N.J."/>
            <person name="Petrosino J.F."/>
        </authorList>
    </citation>
    <scope>NUCLEOTIDE SEQUENCE [LARGE SCALE GENOMIC DNA]</scope>
    <source>
        <strain evidence="2">CCUG 45958</strain>
    </source>
</reference>
<keyword evidence="2" id="KW-1185">Reference proteome</keyword>
<proteinExistence type="predicted"/>
<evidence type="ECO:0008006" key="3">
    <source>
        <dbReference type="Google" id="ProtNLM"/>
    </source>
</evidence>
<name>A0A0X8JJV4_9BACT</name>
<gene>
    <name evidence="1" type="ORF">AXF13_07660</name>
</gene>
<protein>
    <recommendedName>
        <fullName evidence="3">Uracil-DNA glycosylase</fullName>
    </recommendedName>
</protein>
<evidence type="ECO:0000313" key="1">
    <source>
        <dbReference type="EMBL" id="AMD90002.1"/>
    </source>
</evidence>
<dbReference type="KEGG" id="dfi:AXF13_07660"/>
<evidence type="ECO:0000313" key="2">
    <source>
        <dbReference type="Proteomes" id="UP000069241"/>
    </source>
</evidence>
<accession>A0A0X8JJV4</accession>
<dbReference type="AlphaFoldDB" id="A0A0X8JJV4"/>
<dbReference type="EMBL" id="CP014229">
    <property type="protein sequence ID" value="AMD90002.1"/>
    <property type="molecule type" value="Genomic_DNA"/>
</dbReference>
<organism evidence="1 2">
    <name type="scientific">Desulfovibrio fairfieldensis</name>
    <dbReference type="NCBI Taxonomy" id="44742"/>
    <lineage>
        <taxon>Bacteria</taxon>
        <taxon>Pseudomonadati</taxon>
        <taxon>Thermodesulfobacteriota</taxon>
        <taxon>Desulfovibrionia</taxon>
        <taxon>Desulfovibrionales</taxon>
        <taxon>Desulfovibrionaceae</taxon>
        <taxon>Desulfovibrio</taxon>
    </lineage>
</organism>
<sequence>MTTLKSMEARLQAQSALHFLPYIGPEYGVAAPRIAMLGEAAHGPAPAGQNRSFVRSVVRTALDESAKGMKGDHWIRYVRNIEAMLGGREYGAPEHCWQKLAYAVFFQRIKTNPGDGHTPEDIRRGREAFSALLDILAPDYLIVWGQALLKNGWLPQEGLTTLEASLQLYVYAAHPHPLIWQCHHPSRDFSYRNEYARWLAVQKTAAARDGAS</sequence>